<sequence length="82" mass="9009">MPTEQIGEYEIDYSGIRLLDVDGWAACVTIYGPSPNPMHRNSIVPAQRVALEHVFATEIEAEAVARTSAIAMLEEKSVRPPV</sequence>
<dbReference type="AlphaFoldDB" id="A0A2G8T6B6"/>
<dbReference type="OrthoDB" id="8781131at2"/>
<evidence type="ECO:0000313" key="2">
    <source>
        <dbReference type="Proteomes" id="UP000228593"/>
    </source>
</evidence>
<evidence type="ECO:0000313" key="1">
    <source>
        <dbReference type="EMBL" id="PIL41554.1"/>
    </source>
</evidence>
<comment type="caution">
    <text evidence="1">The sequence shown here is derived from an EMBL/GenBank/DDBJ whole genome shotgun (WGS) entry which is preliminary data.</text>
</comment>
<organism evidence="1 2">
    <name type="scientific">Massilia psychrophila</name>
    <dbReference type="NCBI Taxonomy" id="1603353"/>
    <lineage>
        <taxon>Bacteria</taxon>
        <taxon>Pseudomonadati</taxon>
        <taxon>Pseudomonadota</taxon>
        <taxon>Betaproteobacteria</taxon>
        <taxon>Burkholderiales</taxon>
        <taxon>Oxalobacteraceae</taxon>
        <taxon>Telluria group</taxon>
        <taxon>Massilia</taxon>
    </lineage>
</organism>
<accession>A0A2G8T6B6</accession>
<protein>
    <submittedName>
        <fullName evidence="1">Uncharacterized protein</fullName>
    </submittedName>
</protein>
<dbReference type="EMBL" id="PDOB01000001">
    <property type="protein sequence ID" value="PIL41554.1"/>
    <property type="molecule type" value="Genomic_DNA"/>
</dbReference>
<gene>
    <name evidence="1" type="ORF">CR103_00390</name>
</gene>
<keyword evidence="2" id="KW-1185">Reference proteome</keyword>
<reference evidence="1 2" key="1">
    <citation type="submission" date="2017-10" db="EMBL/GenBank/DDBJ databases">
        <title>Massilia psychrophilum sp. nov., a novel purple-pigmented bacterium isolated from Tianshan glacier, Xinjiang Municipality, China.</title>
        <authorList>
            <person name="Wang H."/>
        </authorList>
    </citation>
    <scope>NUCLEOTIDE SEQUENCE [LARGE SCALE GENOMIC DNA]</scope>
    <source>
        <strain evidence="1 2">JCM 30813</strain>
    </source>
</reference>
<name>A0A2G8T6B6_9BURK</name>
<dbReference type="RefSeq" id="WP_099914040.1">
    <property type="nucleotide sequence ID" value="NZ_BMHS01000001.1"/>
</dbReference>
<proteinExistence type="predicted"/>
<dbReference type="Proteomes" id="UP000228593">
    <property type="component" value="Unassembled WGS sequence"/>
</dbReference>